<gene>
    <name evidence="1" type="ORF">SPARVUS_LOCUS11692882</name>
</gene>
<dbReference type="EMBL" id="CATNWA010016642">
    <property type="protein sequence ID" value="CAI9594239.1"/>
    <property type="molecule type" value="Genomic_DNA"/>
</dbReference>
<comment type="caution">
    <text evidence="1">The sequence shown here is derived from an EMBL/GenBank/DDBJ whole genome shotgun (WGS) entry which is preliminary data.</text>
</comment>
<feature type="non-terminal residue" evidence="1">
    <location>
        <position position="129"/>
    </location>
</feature>
<dbReference type="Proteomes" id="UP001162483">
    <property type="component" value="Unassembled WGS sequence"/>
</dbReference>
<feature type="non-terminal residue" evidence="1">
    <location>
        <position position="1"/>
    </location>
</feature>
<protein>
    <submittedName>
        <fullName evidence="1">Uncharacterized protein</fullName>
    </submittedName>
</protein>
<proteinExistence type="predicted"/>
<organism evidence="1 2">
    <name type="scientific">Staurois parvus</name>
    <dbReference type="NCBI Taxonomy" id="386267"/>
    <lineage>
        <taxon>Eukaryota</taxon>
        <taxon>Metazoa</taxon>
        <taxon>Chordata</taxon>
        <taxon>Craniata</taxon>
        <taxon>Vertebrata</taxon>
        <taxon>Euteleostomi</taxon>
        <taxon>Amphibia</taxon>
        <taxon>Batrachia</taxon>
        <taxon>Anura</taxon>
        <taxon>Neobatrachia</taxon>
        <taxon>Ranoidea</taxon>
        <taxon>Ranidae</taxon>
        <taxon>Staurois</taxon>
    </lineage>
</organism>
<sequence length="129" mass="14785">FSLAQVYLLLPFSLAQVYRLLPFSLAQVYLLLPFSLAQVYRLLPFSLAQVYRLLPFSLAQVYRLLPFSLAQVSWLEDVQHHLTLSSPARLSQASPLSLIGFQFIQSWKLRITHGLYLPRNIHSSLLTPT</sequence>
<reference evidence="1" key="1">
    <citation type="submission" date="2023-05" db="EMBL/GenBank/DDBJ databases">
        <authorList>
            <person name="Stuckert A."/>
        </authorList>
    </citation>
    <scope>NUCLEOTIDE SEQUENCE</scope>
</reference>
<evidence type="ECO:0000313" key="1">
    <source>
        <dbReference type="EMBL" id="CAI9594239.1"/>
    </source>
</evidence>
<accession>A0ABN9FB26</accession>
<name>A0ABN9FB26_9NEOB</name>
<evidence type="ECO:0000313" key="2">
    <source>
        <dbReference type="Proteomes" id="UP001162483"/>
    </source>
</evidence>
<keyword evidence="2" id="KW-1185">Reference proteome</keyword>